<gene>
    <name evidence="1" type="ORF">S01H4_54308</name>
</gene>
<evidence type="ECO:0000313" key="1">
    <source>
        <dbReference type="EMBL" id="GAH12201.1"/>
    </source>
</evidence>
<dbReference type="AlphaFoldDB" id="X1CUL8"/>
<protein>
    <submittedName>
        <fullName evidence="1">Uncharacterized protein</fullName>
    </submittedName>
</protein>
<name>X1CUL8_9ZZZZ</name>
<feature type="non-terminal residue" evidence="1">
    <location>
        <position position="100"/>
    </location>
</feature>
<organism evidence="1">
    <name type="scientific">marine sediment metagenome</name>
    <dbReference type="NCBI Taxonomy" id="412755"/>
    <lineage>
        <taxon>unclassified sequences</taxon>
        <taxon>metagenomes</taxon>
        <taxon>ecological metagenomes</taxon>
    </lineage>
</organism>
<reference evidence="1" key="1">
    <citation type="journal article" date="2014" name="Front. Microbiol.">
        <title>High frequency of phylogenetically diverse reductive dehalogenase-homologous genes in deep subseafloor sedimentary metagenomes.</title>
        <authorList>
            <person name="Kawai M."/>
            <person name="Futagami T."/>
            <person name="Toyoda A."/>
            <person name="Takaki Y."/>
            <person name="Nishi S."/>
            <person name="Hori S."/>
            <person name="Arai W."/>
            <person name="Tsubouchi T."/>
            <person name="Morono Y."/>
            <person name="Uchiyama I."/>
            <person name="Ito T."/>
            <person name="Fujiyama A."/>
            <person name="Inagaki F."/>
            <person name="Takami H."/>
        </authorList>
    </citation>
    <scope>NUCLEOTIDE SEQUENCE</scope>
    <source>
        <strain evidence="1">Expedition CK06-06</strain>
    </source>
</reference>
<accession>X1CUL8</accession>
<proteinExistence type="predicted"/>
<comment type="caution">
    <text evidence="1">The sequence shown here is derived from an EMBL/GenBank/DDBJ whole genome shotgun (WGS) entry which is preliminary data.</text>
</comment>
<sequence>MTRVSQGIGSRTEKLLKEYLQELSFHDFGIMSKNLSLMKSGRQYGFDLSWSICFSHEGTQFKWFFEAKGRGLTKYRKTGKTDVFKLSYISDKLLQVLSSW</sequence>
<dbReference type="EMBL" id="BART01031237">
    <property type="protein sequence ID" value="GAH12201.1"/>
    <property type="molecule type" value="Genomic_DNA"/>
</dbReference>